<dbReference type="Proteomes" id="UP001359559">
    <property type="component" value="Unassembled WGS sequence"/>
</dbReference>
<reference evidence="7 8" key="1">
    <citation type="submission" date="2024-01" db="EMBL/GenBank/DDBJ databases">
        <title>The genomes of 5 underutilized Papilionoideae crops provide insights into root nodulation and disease resistance.</title>
        <authorList>
            <person name="Yuan L."/>
        </authorList>
    </citation>
    <scope>NUCLEOTIDE SEQUENCE [LARGE SCALE GENOMIC DNA]</scope>
    <source>
        <strain evidence="7">LY-2023</strain>
        <tissue evidence="7">Leaf</tissue>
    </source>
</reference>
<evidence type="ECO:0000256" key="1">
    <source>
        <dbReference type="ARBA" id="ARBA00008956"/>
    </source>
</evidence>
<comment type="caution">
    <text evidence="7">The sequence shown here is derived from an EMBL/GenBank/DDBJ whole genome shotgun (WGS) entry which is preliminary data.</text>
</comment>
<comment type="similarity">
    <text evidence="1 5">Belongs to the Frigida family.</text>
</comment>
<evidence type="ECO:0000256" key="3">
    <source>
        <dbReference type="ARBA" id="ARBA00022782"/>
    </source>
</evidence>
<dbReference type="PANTHER" id="PTHR31791">
    <property type="entry name" value="FRIGIDA-LIKE PROTEIN 3-RELATED"/>
    <property type="match status" value="1"/>
</dbReference>
<evidence type="ECO:0000256" key="2">
    <source>
        <dbReference type="ARBA" id="ARBA00022473"/>
    </source>
</evidence>
<organism evidence="7 8">
    <name type="scientific">Clitoria ternatea</name>
    <name type="common">Butterfly pea</name>
    <dbReference type="NCBI Taxonomy" id="43366"/>
    <lineage>
        <taxon>Eukaryota</taxon>
        <taxon>Viridiplantae</taxon>
        <taxon>Streptophyta</taxon>
        <taxon>Embryophyta</taxon>
        <taxon>Tracheophyta</taxon>
        <taxon>Spermatophyta</taxon>
        <taxon>Magnoliopsida</taxon>
        <taxon>eudicotyledons</taxon>
        <taxon>Gunneridae</taxon>
        <taxon>Pentapetalae</taxon>
        <taxon>rosids</taxon>
        <taxon>fabids</taxon>
        <taxon>Fabales</taxon>
        <taxon>Fabaceae</taxon>
        <taxon>Papilionoideae</taxon>
        <taxon>50 kb inversion clade</taxon>
        <taxon>NPAAA clade</taxon>
        <taxon>indigoferoid/millettioid clade</taxon>
        <taxon>Phaseoleae</taxon>
        <taxon>Clitoria</taxon>
    </lineage>
</organism>
<keyword evidence="3 5" id="KW-0221">Differentiation</keyword>
<dbReference type="PANTHER" id="PTHR31791:SF47">
    <property type="entry name" value="INACTIVE FRIGIDA-LIKE PROTEIN 2"/>
    <property type="match status" value="1"/>
</dbReference>
<evidence type="ECO:0000313" key="8">
    <source>
        <dbReference type="Proteomes" id="UP001359559"/>
    </source>
</evidence>
<evidence type="ECO:0000256" key="4">
    <source>
        <dbReference type="ARBA" id="ARBA00023089"/>
    </source>
</evidence>
<proteinExistence type="inferred from homology"/>
<accession>A0AAN9KG54</accession>
<name>A0AAN9KG54_CLITE</name>
<evidence type="ECO:0000256" key="6">
    <source>
        <dbReference type="SAM" id="MobiDB-lite"/>
    </source>
</evidence>
<feature type="compositionally biased region" description="Basic residues" evidence="6">
    <location>
        <begin position="16"/>
        <end position="31"/>
    </location>
</feature>
<evidence type="ECO:0000313" key="7">
    <source>
        <dbReference type="EMBL" id="KAK7316827.1"/>
    </source>
</evidence>
<dbReference type="InterPro" id="IPR012474">
    <property type="entry name" value="Frigida"/>
</dbReference>
<dbReference type="GO" id="GO:0030154">
    <property type="term" value="P:cell differentiation"/>
    <property type="evidence" value="ECO:0007669"/>
    <property type="project" value="UniProtKB-KW"/>
</dbReference>
<keyword evidence="8" id="KW-1185">Reference proteome</keyword>
<dbReference type="GO" id="GO:0009908">
    <property type="term" value="P:flower development"/>
    <property type="evidence" value="ECO:0007669"/>
    <property type="project" value="UniProtKB-KW"/>
</dbReference>
<gene>
    <name evidence="7" type="ORF">RJT34_00569</name>
</gene>
<dbReference type="Pfam" id="PF07899">
    <property type="entry name" value="Frigida"/>
    <property type="match status" value="1"/>
</dbReference>
<feature type="region of interest" description="Disordered" evidence="6">
    <location>
        <begin position="1"/>
        <end position="70"/>
    </location>
</feature>
<dbReference type="AlphaFoldDB" id="A0AAN9KG54"/>
<feature type="compositionally biased region" description="Basic residues" evidence="6">
    <location>
        <begin position="422"/>
        <end position="440"/>
    </location>
</feature>
<protein>
    <recommendedName>
        <fullName evidence="5">FRIGIDA-like protein</fullName>
    </recommendedName>
</protein>
<sequence length="561" mass="63010">MGGPKKRIVCTEPSLRKFHFPPAAKRRRQHQHCSSLSSPSINLSSSANSPLDSQNLNNGHTEIDFSGTEPRRFEETELNKAFKDLQSHFDATHQTPKEANFLSNPNDPSLNPNDSSTGMFPQNFIVPGSVMPRYELSVLCEKMDGVGLRNYVSKHFKDRVRIRAELSGALRCAPDPAEMVLQALEGFHGVGDGLKDQELKKMKRSCIMVLSQFKVAALSVSTKARFKALKLALDWRERLMVDDASVLGSLVFIHLVSAFDLVSEFSVDELIRFSALAAVHEEFPELCRAVGLTDRVPDIVQKLLDRGKYILAVKYICEFNLADKIPPVSILKACVDESKKLSERLFQEGKSMMETTAREIHAVRSVMKIIKNHKLESEFPLASLEQHIAQLKRHKKNIKHPAPDPAAKPRKYRKYLQQQKRNMQKQKQKQQKSGIKRRRVSGPVGPAASVNSTIHHYYQQSLVHQGLFPKHKNSYMVSQAPPFGMLAPTQSFPPYTGPSAGPYGFDDVPMGLSSSGNPSIGGSYVNSSEPYASSGYYDRAYTYGGFGRQHLYQAYYYPQYQ</sequence>
<dbReference type="EMBL" id="JAYKXN010000001">
    <property type="protein sequence ID" value="KAK7316827.1"/>
    <property type="molecule type" value="Genomic_DNA"/>
</dbReference>
<feature type="compositionally biased region" description="Low complexity" evidence="6">
    <location>
        <begin position="34"/>
        <end position="51"/>
    </location>
</feature>
<keyword evidence="4 5" id="KW-0287">Flowering</keyword>
<evidence type="ECO:0000256" key="5">
    <source>
        <dbReference type="RuleBase" id="RU364012"/>
    </source>
</evidence>
<keyword evidence="2 5" id="KW-0217">Developmental protein</keyword>
<feature type="region of interest" description="Disordered" evidence="6">
    <location>
        <begin position="417"/>
        <end position="445"/>
    </location>
</feature>